<keyword evidence="3" id="KW-0732">Signal</keyword>
<gene>
    <name evidence="4" type="ORF">HYH03_017228</name>
</gene>
<evidence type="ECO:0000256" key="2">
    <source>
        <dbReference type="SAM" id="Phobius"/>
    </source>
</evidence>
<organism evidence="4 5">
    <name type="scientific">Edaphochlamys debaryana</name>
    <dbReference type="NCBI Taxonomy" id="47281"/>
    <lineage>
        <taxon>Eukaryota</taxon>
        <taxon>Viridiplantae</taxon>
        <taxon>Chlorophyta</taxon>
        <taxon>core chlorophytes</taxon>
        <taxon>Chlorophyceae</taxon>
        <taxon>CS clade</taxon>
        <taxon>Chlamydomonadales</taxon>
        <taxon>Chlamydomonadales incertae sedis</taxon>
        <taxon>Edaphochlamys</taxon>
    </lineage>
</organism>
<accession>A0A835XIS2</accession>
<dbReference type="PROSITE" id="PS50231">
    <property type="entry name" value="RICIN_B_LECTIN"/>
    <property type="match status" value="1"/>
</dbReference>
<dbReference type="CDD" id="cd00161">
    <property type="entry name" value="beta-trefoil_Ricin-like"/>
    <property type="match status" value="1"/>
</dbReference>
<keyword evidence="2" id="KW-1133">Transmembrane helix</keyword>
<reference evidence="4" key="1">
    <citation type="journal article" date="2020" name="bioRxiv">
        <title>Comparative genomics of Chlamydomonas.</title>
        <authorList>
            <person name="Craig R.J."/>
            <person name="Hasan A.R."/>
            <person name="Ness R.W."/>
            <person name="Keightley P.D."/>
        </authorList>
    </citation>
    <scope>NUCLEOTIDE SEQUENCE</scope>
    <source>
        <strain evidence="4">CCAP 11/70</strain>
    </source>
</reference>
<dbReference type="Gene3D" id="2.80.10.50">
    <property type="match status" value="1"/>
</dbReference>
<sequence length="753" mass="80254">MASLHSFKGLQPCSAAWLAVLLVAAILATALAPASASRQLSAQQADLFKVGSLDTDFGAIHTAAVELPAAAEAAPGEAERATVKQLVAFLKTVKDVKGLQDALESDDASMPLGDTALDTARGSRADPRLGGIIPWCKIILTAGCGACTSTGGPALLLAGLLCAAIIGCIVAPVATSRQLEGRAGLLGAGTAEGGVPSAARPRLDLRGLDPEHALAELQALKARGPLKLGSGEWEPWVCELLLDSPPNPPARRPRRPYNGPVAPPRPPKQPRGTSAPPKAPKRTRGTRSAPLASPAAPPSPPSPVPPAPPPVLPGFTSMVSPSGTRGCPTRLATCNQNLQTCGIYRQPSTTIDWSCHRLYSPDLNMYLEIDEQQALFVRDSARSVHFTSYGYTRLGSVDYTDFGDEPTTVLLTPSGKWVQVSSANESLVFTSSDNFGTTFPELAGPDNGPFTLNVSNSGELMILNKDGARSWSSVDIHAGMCARTKRVKWRSGRTDGQKAWLVCTCARGGVNIKFWMDATDPGSVCFDFPDPLILLTETNPAGSRVSLAIGLPRRAPAAAGAALSQQRLDPRSNKQHLVFQEVGSEADDFWLDVDDYDTVSYYWLRLDSEEGLCVTAYAGTARPVDLQPCDSRVRGQQFLVEQLTSQQFALITRAEATQTQFVELPHCLEVAGGSPEGGATLTQSRCSYSVAQRFRYYVEPDGGSRRSALAAALPPLGPHEDDLLPWERPDLDLAALPDWKRELVEAYRAGAQP</sequence>
<keyword evidence="5" id="KW-1185">Reference proteome</keyword>
<evidence type="ECO:0000256" key="3">
    <source>
        <dbReference type="SAM" id="SignalP"/>
    </source>
</evidence>
<name>A0A835XIS2_9CHLO</name>
<keyword evidence="2" id="KW-0812">Transmembrane</keyword>
<feature type="transmembrane region" description="Helical" evidence="2">
    <location>
        <begin position="154"/>
        <end position="174"/>
    </location>
</feature>
<protein>
    <recommendedName>
        <fullName evidence="6">Bulb-type lectin domain-containing protein</fullName>
    </recommendedName>
</protein>
<feature type="chain" id="PRO_5032314192" description="Bulb-type lectin domain-containing protein" evidence="3">
    <location>
        <begin position="37"/>
        <end position="753"/>
    </location>
</feature>
<evidence type="ECO:0000256" key="1">
    <source>
        <dbReference type="SAM" id="MobiDB-lite"/>
    </source>
</evidence>
<dbReference type="EMBL" id="JAEHOE010000162">
    <property type="protein sequence ID" value="KAG2483907.1"/>
    <property type="molecule type" value="Genomic_DNA"/>
</dbReference>
<feature type="region of interest" description="Disordered" evidence="1">
    <location>
        <begin position="245"/>
        <end position="317"/>
    </location>
</feature>
<evidence type="ECO:0008006" key="6">
    <source>
        <dbReference type="Google" id="ProtNLM"/>
    </source>
</evidence>
<evidence type="ECO:0000313" key="5">
    <source>
        <dbReference type="Proteomes" id="UP000612055"/>
    </source>
</evidence>
<comment type="caution">
    <text evidence="4">The sequence shown here is derived from an EMBL/GenBank/DDBJ whole genome shotgun (WGS) entry which is preliminary data.</text>
</comment>
<evidence type="ECO:0000313" key="4">
    <source>
        <dbReference type="EMBL" id="KAG2483907.1"/>
    </source>
</evidence>
<proteinExistence type="predicted"/>
<keyword evidence="2" id="KW-0472">Membrane</keyword>
<dbReference type="Proteomes" id="UP000612055">
    <property type="component" value="Unassembled WGS sequence"/>
</dbReference>
<feature type="compositionally biased region" description="Pro residues" evidence="1">
    <location>
        <begin position="295"/>
        <end position="312"/>
    </location>
</feature>
<dbReference type="InterPro" id="IPR035992">
    <property type="entry name" value="Ricin_B-like_lectins"/>
</dbReference>
<dbReference type="AlphaFoldDB" id="A0A835XIS2"/>
<feature type="signal peptide" evidence="3">
    <location>
        <begin position="1"/>
        <end position="36"/>
    </location>
</feature>
<dbReference type="SUPFAM" id="SSF50370">
    <property type="entry name" value="Ricin B-like lectins"/>
    <property type="match status" value="1"/>
</dbReference>